<reference evidence="2 3" key="1">
    <citation type="submission" date="2022-03" db="EMBL/GenBank/DDBJ databases">
        <authorList>
            <person name="Macdonald S."/>
            <person name="Ahmed S."/>
            <person name="Newling K."/>
        </authorList>
    </citation>
    <scope>NUCLEOTIDE SEQUENCE [LARGE SCALE GENOMIC DNA]</scope>
</reference>
<proteinExistence type="predicted"/>
<evidence type="ECO:0000313" key="3">
    <source>
        <dbReference type="Proteomes" id="UP001642260"/>
    </source>
</evidence>
<gene>
    <name evidence="2" type="ORF">ERUC_LOCUS19372</name>
</gene>
<feature type="transmembrane region" description="Helical" evidence="1">
    <location>
        <begin position="21"/>
        <end position="41"/>
    </location>
</feature>
<feature type="transmembrane region" description="Helical" evidence="1">
    <location>
        <begin position="180"/>
        <end position="204"/>
    </location>
</feature>
<keyword evidence="1" id="KW-0472">Membrane</keyword>
<accession>A0ABC8K514</accession>
<evidence type="ECO:0000256" key="1">
    <source>
        <dbReference type="SAM" id="Phobius"/>
    </source>
</evidence>
<comment type="caution">
    <text evidence="2">The sequence shown here is derived from an EMBL/GenBank/DDBJ whole genome shotgun (WGS) entry which is preliminary data.</text>
</comment>
<keyword evidence="1" id="KW-1133">Transmembrane helix</keyword>
<evidence type="ECO:0000313" key="2">
    <source>
        <dbReference type="EMBL" id="CAH8353617.1"/>
    </source>
</evidence>
<keyword evidence="3" id="KW-1185">Reference proteome</keyword>
<organism evidence="2 3">
    <name type="scientific">Eruca vesicaria subsp. sativa</name>
    <name type="common">Garden rocket</name>
    <name type="synonym">Eruca sativa</name>
    <dbReference type="NCBI Taxonomy" id="29727"/>
    <lineage>
        <taxon>Eukaryota</taxon>
        <taxon>Viridiplantae</taxon>
        <taxon>Streptophyta</taxon>
        <taxon>Embryophyta</taxon>
        <taxon>Tracheophyta</taxon>
        <taxon>Spermatophyta</taxon>
        <taxon>Magnoliopsida</taxon>
        <taxon>eudicotyledons</taxon>
        <taxon>Gunneridae</taxon>
        <taxon>Pentapetalae</taxon>
        <taxon>rosids</taxon>
        <taxon>malvids</taxon>
        <taxon>Brassicales</taxon>
        <taxon>Brassicaceae</taxon>
        <taxon>Brassiceae</taxon>
        <taxon>Eruca</taxon>
    </lineage>
</organism>
<protein>
    <submittedName>
        <fullName evidence="2">Uncharacterized protein</fullName>
    </submittedName>
</protein>
<sequence>MECWESRSGHRKQGGCLQRIWYFRLQFLSISSLCLFAYDFVLEMSVFGFYEARSGIWYIAGTMIQKILEVMICSNGCFNRLIVLLSFYFRFSDGHELSIWSEMFCQGRTRTEHGNRFLSFGCQFILVVPVENGSILVGWKHLSQLDMCCAGWYFLLVDYVISRPCIKGWWSRYFLYEFDYLLFTFGLQLNFIVVTGPIFSVVFISSTLNDKCKKIQSKKKQSYGGFGSV</sequence>
<keyword evidence="1" id="KW-0812">Transmembrane</keyword>
<dbReference type="EMBL" id="CAKOAT010184488">
    <property type="protein sequence ID" value="CAH8353617.1"/>
    <property type="molecule type" value="Genomic_DNA"/>
</dbReference>
<name>A0ABC8K514_ERUVS</name>
<dbReference type="Proteomes" id="UP001642260">
    <property type="component" value="Unassembled WGS sequence"/>
</dbReference>
<dbReference type="AlphaFoldDB" id="A0ABC8K514"/>